<evidence type="ECO:0000259" key="3">
    <source>
        <dbReference type="Pfam" id="PF17162"/>
    </source>
</evidence>
<dbReference type="AlphaFoldDB" id="A0A1I3CKW3"/>
<dbReference type="GO" id="GO:0008237">
    <property type="term" value="F:metallopeptidase activity"/>
    <property type="evidence" value="ECO:0007669"/>
    <property type="project" value="InterPro"/>
</dbReference>
<dbReference type="Pfam" id="PF17148">
    <property type="entry name" value="DUF5117"/>
    <property type="match status" value="1"/>
</dbReference>
<accession>A0A1I3CKW3</accession>
<feature type="domain" description="EcxA zinc-binding" evidence="1">
    <location>
        <begin position="436"/>
        <end position="702"/>
    </location>
</feature>
<dbReference type="InterPro" id="IPR034032">
    <property type="entry name" value="Zn_MMP-like_bac"/>
</dbReference>
<dbReference type="Pfam" id="PF16313">
    <property type="entry name" value="DUF4953"/>
    <property type="match status" value="1"/>
</dbReference>
<dbReference type="SUPFAM" id="SSF55486">
    <property type="entry name" value="Metalloproteases ('zincins'), catalytic domain"/>
    <property type="match status" value="1"/>
</dbReference>
<dbReference type="CDD" id="cd04276">
    <property type="entry name" value="ZnMc_MMP_like_2"/>
    <property type="match status" value="1"/>
</dbReference>
<protein>
    <recommendedName>
        <fullName evidence="6">Zinc-dependent metalloprotease</fullName>
    </recommendedName>
</protein>
<keyword evidence="5" id="KW-1185">Reference proteome</keyword>
<dbReference type="OrthoDB" id="9776599at2"/>
<dbReference type="EMBL" id="FOQO01000001">
    <property type="protein sequence ID" value="SFH75214.1"/>
    <property type="molecule type" value="Genomic_DNA"/>
</dbReference>
<dbReference type="InterPro" id="IPR033428">
    <property type="entry name" value="DUF5118"/>
</dbReference>
<evidence type="ECO:0000259" key="1">
    <source>
        <dbReference type="Pfam" id="PF16313"/>
    </source>
</evidence>
<dbReference type="Proteomes" id="UP000198670">
    <property type="component" value="Unassembled WGS sequence"/>
</dbReference>
<proteinExistence type="predicted"/>
<evidence type="ECO:0008006" key="6">
    <source>
        <dbReference type="Google" id="ProtNLM"/>
    </source>
</evidence>
<dbReference type="Gene3D" id="3.40.390.10">
    <property type="entry name" value="Collagenase (Catalytic Domain)"/>
    <property type="match status" value="1"/>
</dbReference>
<name>A0A1I3CKW3_9SPHI</name>
<reference evidence="4 5" key="1">
    <citation type="submission" date="2016-10" db="EMBL/GenBank/DDBJ databases">
        <authorList>
            <person name="de Groot N.N."/>
        </authorList>
    </citation>
    <scope>NUCLEOTIDE SEQUENCE [LARGE SCALE GENOMIC DNA]</scope>
    <source>
        <strain evidence="4 5">RK1</strain>
    </source>
</reference>
<dbReference type="Pfam" id="PF17162">
    <property type="entry name" value="DUF5118"/>
    <property type="match status" value="1"/>
</dbReference>
<organism evidence="4 5">
    <name type="scientific">Parapedobacter indicus</name>
    <dbReference type="NCBI Taxonomy" id="1477437"/>
    <lineage>
        <taxon>Bacteria</taxon>
        <taxon>Pseudomonadati</taxon>
        <taxon>Bacteroidota</taxon>
        <taxon>Sphingobacteriia</taxon>
        <taxon>Sphingobacteriales</taxon>
        <taxon>Sphingobacteriaceae</taxon>
        <taxon>Parapedobacter</taxon>
    </lineage>
</organism>
<evidence type="ECO:0000259" key="2">
    <source>
        <dbReference type="Pfam" id="PF17148"/>
    </source>
</evidence>
<dbReference type="PANTHER" id="PTHR38478">
    <property type="entry name" value="PEPTIDASE M1A AND M12B"/>
    <property type="match status" value="1"/>
</dbReference>
<dbReference type="InterPro" id="IPR033413">
    <property type="entry name" value="DUF5117"/>
</dbReference>
<gene>
    <name evidence="4" type="ORF">SAMN05444682_10184</name>
</gene>
<dbReference type="STRING" id="1477437.SAMN05444682_10184"/>
<dbReference type="PANTHER" id="PTHR38478:SF1">
    <property type="entry name" value="ZINC DEPENDENT METALLOPROTEASE DOMAIN LIPOPROTEIN"/>
    <property type="match status" value="1"/>
</dbReference>
<sequence length="795" mass="90289">MERILRIREGYAFSKHKLKRTYIRHFSLLALATIMCLEAHAQRPESSGPVPSGNKSFTEIVASDAKSQYGMLGVHEMGGKIYLEIPDSLLGRDILTINRLAKGWAGDKPFDPFLNFIGYSGDLANESLFRFDRESGDAIVIYPLDYSNRVHADDGKLAAPANADVLPILHSFPVLCRNRADDGSLVDATDFLSGDNTIMTFSSSLRRKFKVGAMQPQHSAISEVEVTDSHLITSSIKTYSYNSERVRLGMRSVWFLLPIIPYEIRQPDHRIGYYTQSATDYSNPYTPQQDLRMVKRWRMEPRPEDREAYFRGESVEPAKPVVIYIDPAMPEEWVPYMIQGINDWQPALEQAGFKNAIRGERVPPGMESRMVGDARYPMICYKPSRVRNATAELVTDPRSGEILNAHIAWHHGHIRNIIKWGRMMGAVHRPMLRGNETDTAFMGAMIRKIIAHEVGHVLGLVHNFGASSVVPVENLRDSDWLAKNPISPSIMDYVRVNYVAQPGDKVPLPGLIPRIGPYDRWAIEWGYRYRPSSGDTQADRQRLNNWTAETGDSGMRWFGAEERQSTDPRCQAEDLGDDPILAATYGINNLQRMVDSLTVWYPHPGQATEVYREVIGQYGNYLNSVTAWIGGRYHRIRTAEGEWNNVRVSTDDQTRALEFLRDRFITPPRWLLDNPATGRIGLDPMADITKLHERLMETLLVKAVADGSPDHPDRLCRWIFGQPIGNPEPDNRYRTSLRWTFAMQLKKIAFPENTKAGEAPTPQQLVARETISNLCTLLQREGDELLINQLQHQIF</sequence>
<evidence type="ECO:0000313" key="4">
    <source>
        <dbReference type="EMBL" id="SFH75214.1"/>
    </source>
</evidence>
<dbReference type="InterPro" id="IPR032534">
    <property type="entry name" value="EcxA_zinc-bd"/>
</dbReference>
<dbReference type="InterPro" id="IPR024079">
    <property type="entry name" value="MetalloPept_cat_dom_sf"/>
</dbReference>
<feature type="domain" description="DUF5117" evidence="2">
    <location>
        <begin position="121"/>
        <end position="302"/>
    </location>
</feature>
<dbReference type="RefSeq" id="WP_090622461.1">
    <property type="nucleotide sequence ID" value="NZ_FOQO01000001.1"/>
</dbReference>
<evidence type="ECO:0000313" key="5">
    <source>
        <dbReference type="Proteomes" id="UP000198670"/>
    </source>
</evidence>
<feature type="domain" description="DUF5118" evidence="3">
    <location>
        <begin position="55"/>
        <end position="103"/>
    </location>
</feature>